<sequence>MLPFGAAEKAAKKAVPFAADAAGLDAAKKGALASLPDSLVDKLGQGSPDMFFSAALTQTAAKAACAPGKAEAACLLFSDKAEVPPIFRSLSMAFEGQMQFGFAPPAMMAQACSPTAPGLAL</sequence>
<dbReference type="KEGG" id="ehx:EMIHUDRAFT_245746"/>
<dbReference type="AlphaFoldDB" id="A0A0D3IWB6"/>
<evidence type="ECO:0000313" key="1">
    <source>
        <dbReference type="EnsemblProtists" id="EOD15551"/>
    </source>
</evidence>
<name>A0A0D3IWB6_EMIH1</name>
<dbReference type="HOGENOM" id="CLU_2042466_0_0_1"/>
<evidence type="ECO:0000313" key="2">
    <source>
        <dbReference type="Proteomes" id="UP000013827"/>
    </source>
</evidence>
<dbReference type="PaxDb" id="2903-EOD15551"/>
<accession>A0A0D3IWB6</accession>
<keyword evidence="2" id="KW-1185">Reference proteome</keyword>
<dbReference type="Gene3D" id="3.40.30.10">
    <property type="entry name" value="Glutaredoxin"/>
    <property type="match status" value="1"/>
</dbReference>
<dbReference type="EnsemblProtists" id="EOD15551">
    <property type="protein sequence ID" value="EOD15551"/>
    <property type="gene ID" value="EMIHUDRAFT_245746"/>
</dbReference>
<reference evidence="1" key="2">
    <citation type="submission" date="2024-10" db="UniProtKB">
        <authorList>
            <consortium name="EnsemblProtists"/>
        </authorList>
    </citation>
    <scope>IDENTIFICATION</scope>
</reference>
<proteinExistence type="predicted"/>
<reference evidence="2" key="1">
    <citation type="journal article" date="2013" name="Nature">
        <title>Pan genome of the phytoplankton Emiliania underpins its global distribution.</title>
        <authorList>
            <person name="Read B.A."/>
            <person name="Kegel J."/>
            <person name="Klute M.J."/>
            <person name="Kuo A."/>
            <person name="Lefebvre S.C."/>
            <person name="Maumus F."/>
            <person name="Mayer C."/>
            <person name="Miller J."/>
            <person name="Monier A."/>
            <person name="Salamov A."/>
            <person name="Young J."/>
            <person name="Aguilar M."/>
            <person name="Claverie J.M."/>
            <person name="Frickenhaus S."/>
            <person name="Gonzalez K."/>
            <person name="Herman E.K."/>
            <person name="Lin Y.C."/>
            <person name="Napier J."/>
            <person name="Ogata H."/>
            <person name="Sarno A.F."/>
            <person name="Shmutz J."/>
            <person name="Schroeder D."/>
            <person name="de Vargas C."/>
            <person name="Verret F."/>
            <person name="von Dassow P."/>
            <person name="Valentin K."/>
            <person name="Van de Peer Y."/>
            <person name="Wheeler G."/>
            <person name="Dacks J.B."/>
            <person name="Delwiche C.F."/>
            <person name="Dyhrman S.T."/>
            <person name="Glockner G."/>
            <person name="John U."/>
            <person name="Richards T."/>
            <person name="Worden A.Z."/>
            <person name="Zhang X."/>
            <person name="Grigoriev I.V."/>
            <person name="Allen A.E."/>
            <person name="Bidle K."/>
            <person name="Borodovsky M."/>
            <person name="Bowler C."/>
            <person name="Brownlee C."/>
            <person name="Cock J.M."/>
            <person name="Elias M."/>
            <person name="Gladyshev V.N."/>
            <person name="Groth M."/>
            <person name="Guda C."/>
            <person name="Hadaegh A."/>
            <person name="Iglesias-Rodriguez M.D."/>
            <person name="Jenkins J."/>
            <person name="Jones B.M."/>
            <person name="Lawson T."/>
            <person name="Leese F."/>
            <person name="Lindquist E."/>
            <person name="Lobanov A."/>
            <person name="Lomsadze A."/>
            <person name="Malik S.B."/>
            <person name="Marsh M.E."/>
            <person name="Mackinder L."/>
            <person name="Mock T."/>
            <person name="Mueller-Roeber B."/>
            <person name="Pagarete A."/>
            <person name="Parker M."/>
            <person name="Probert I."/>
            <person name="Quesneville H."/>
            <person name="Raines C."/>
            <person name="Rensing S.A."/>
            <person name="Riano-Pachon D.M."/>
            <person name="Richier S."/>
            <person name="Rokitta S."/>
            <person name="Shiraiwa Y."/>
            <person name="Soanes D.M."/>
            <person name="van der Giezen M."/>
            <person name="Wahlund T.M."/>
            <person name="Williams B."/>
            <person name="Wilson W."/>
            <person name="Wolfe G."/>
            <person name="Wurch L.L."/>
        </authorList>
    </citation>
    <scope>NUCLEOTIDE SEQUENCE</scope>
</reference>
<dbReference type="GeneID" id="17261700"/>
<organism evidence="1 2">
    <name type="scientific">Emiliania huxleyi (strain CCMP1516)</name>
    <dbReference type="NCBI Taxonomy" id="280463"/>
    <lineage>
        <taxon>Eukaryota</taxon>
        <taxon>Haptista</taxon>
        <taxon>Haptophyta</taxon>
        <taxon>Prymnesiophyceae</taxon>
        <taxon>Isochrysidales</taxon>
        <taxon>Noelaerhabdaceae</taxon>
        <taxon>Emiliania</taxon>
    </lineage>
</organism>
<protein>
    <submittedName>
        <fullName evidence="1">Uncharacterized protein</fullName>
    </submittedName>
</protein>
<dbReference type="Proteomes" id="UP000013827">
    <property type="component" value="Unassembled WGS sequence"/>
</dbReference>
<dbReference type="RefSeq" id="XP_005767980.1">
    <property type="nucleotide sequence ID" value="XM_005767923.1"/>
</dbReference>